<dbReference type="AlphaFoldDB" id="R7ZCX2"/>
<feature type="domain" description="DUF7832" evidence="1">
    <location>
        <begin position="2"/>
        <end position="111"/>
    </location>
</feature>
<dbReference type="RefSeq" id="WP_010859530.1">
    <property type="nucleotide sequence ID" value="NZ_KB933398.1"/>
</dbReference>
<reference evidence="2 3" key="1">
    <citation type="submission" date="2013-04" db="EMBL/GenBank/DDBJ databases">
        <title>Draft genome of the heavy metal tolerant bacterium Lysinibacillus sphaericus strain OT4b.31.</title>
        <authorList>
            <person name="Pena-Montenegro T.D."/>
            <person name="Dussan J."/>
        </authorList>
    </citation>
    <scope>NUCLEOTIDE SEQUENCE [LARGE SCALE GENOMIC DNA]</scope>
    <source>
        <strain evidence="2 3">OT4b.31</strain>
    </source>
</reference>
<gene>
    <name evidence="2" type="ORF">H131_12968</name>
</gene>
<accession>R7ZCX2</accession>
<evidence type="ECO:0000313" key="2">
    <source>
        <dbReference type="EMBL" id="EON71856.1"/>
    </source>
</evidence>
<sequence>MAYDKAKWHFDAEDFPSNLAITQGGVHIAFFYRWMLENDFASDELFEDAKEEINLIKAGQYSVLNFLFEFLDGVLLDEDLNDSGADFANHYYEDKNNFGHYLSDYSHLDFEHLPDMDDRFYGVMYSEVNYKKVKEVMDRRYKEFLTWKIT</sequence>
<dbReference type="HOGENOM" id="CLU_122381_0_0_9"/>
<organism evidence="2 3">
    <name type="scientific">Lysinibacillus sphaericus OT4b.31</name>
    <dbReference type="NCBI Taxonomy" id="1285586"/>
    <lineage>
        <taxon>Bacteria</taxon>
        <taxon>Bacillati</taxon>
        <taxon>Bacillota</taxon>
        <taxon>Bacilli</taxon>
        <taxon>Bacillales</taxon>
        <taxon>Bacillaceae</taxon>
        <taxon>Lysinibacillus</taxon>
    </lineage>
</organism>
<dbReference type="EMBL" id="AQPX01000020">
    <property type="protein sequence ID" value="EON71856.1"/>
    <property type="molecule type" value="Genomic_DNA"/>
</dbReference>
<dbReference type="Pfam" id="PF25191">
    <property type="entry name" value="DUF7832"/>
    <property type="match status" value="1"/>
</dbReference>
<dbReference type="InterPro" id="IPR057154">
    <property type="entry name" value="DUF7832"/>
</dbReference>
<evidence type="ECO:0000313" key="3">
    <source>
        <dbReference type="Proteomes" id="UP000013911"/>
    </source>
</evidence>
<dbReference type="OrthoDB" id="4827574at2"/>
<dbReference type="eggNOG" id="ENOG5032R9Y">
    <property type="taxonomic scope" value="Bacteria"/>
</dbReference>
<evidence type="ECO:0000259" key="1">
    <source>
        <dbReference type="Pfam" id="PF25191"/>
    </source>
</evidence>
<proteinExistence type="predicted"/>
<comment type="caution">
    <text evidence="2">The sequence shown here is derived from an EMBL/GenBank/DDBJ whole genome shotgun (WGS) entry which is preliminary data.</text>
</comment>
<dbReference type="PATRIC" id="fig|1285586.5.peg.2648"/>
<dbReference type="Proteomes" id="UP000013911">
    <property type="component" value="Unassembled WGS sequence"/>
</dbReference>
<protein>
    <recommendedName>
        <fullName evidence="1">DUF7832 domain-containing protein</fullName>
    </recommendedName>
</protein>
<name>R7ZCX2_LYSSH</name>